<protein>
    <submittedName>
        <fullName evidence="2">Uncharacterized protein</fullName>
    </submittedName>
</protein>
<evidence type="ECO:0000256" key="1">
    <source>
        <dbReference type="SAM" id="Coils"/>
    </source>
</evidence>
<keyword evidence="1" id="KW-0175">Coiled coil</keyword>
<feature type="coiled-coil region" evidence="1">
    <location>
        <begin position="36"/>
        <end position="183"/>
    </location>
</feature>
<comment type="caution">
    <text evidence="2">The sequence shown here is derived from an EMBL/GenBank/DDBJ whole genome shotgun (WGS) entry which is preliminary data.</text>
</comment>
<reference evidence="2 3" key="1">
    <citation type="submission" date="2024-10" db="EMBL/GenBank/DDBJ databases">
        <title>Updated reference genomes for cyclostephanoid diatoms.</title>
        <authorList>
            <person name="Roberts W.R."/>
            <person name="Alverson A.J."/>
        </authorList>
    </citation>
    <scope>NUCLEOTIDE SEQUENCE [LARGE SCALE GENOMIC DNA]</scope>
    <source>
        <strain evidence="2 3">AJA010-31</strain>
    </source>
</reference>
<keyword evidence="3" id="KW-1185">Reference proteome</keyword>
<gene>
    <name evidence="2" type="ORF">ACHAWO_008293</name>
</gene>
<dbReference type="AlphaFoldDB" id="A0ABD3MW25"/>
<sequence length="190" mass="22990">MVASEQQICKDAILDEKQRYKMKLRVERQRIHEVKKLERDKAISALEKEKQKFEEEMKRQYHSDHIHSVHLKSKAQLNNVKAVLHEMNEQHKKDKQQWKLRLEQAREKVAEEANKWRIKLNKLEEEISAANDRIYNEKMKHRQIVQKQIDNATYNKQLLQNYIESLEETNNELLRELQKTLSDKLASERH</sequence>
<proteinExistence type="predicted"/>
<evidence type="ECO:0000313" key="3">
    <source>
        <dbReference type="Proteomes" id="UP001530400"/>
    </source>
</evidence>
<name>A0ABD3MW25_9STRA</name>
<dbReference type="Proteomes" id="UP001530400">
    <property type="component" value="Unassembled WGS sequence"/>
</dbReference>
<evidence type="ECO:0000313" key="2">
    <source>
        <dbReference type="EMBL" id="KAL3768125.1"/>
    </source>
</evidence>
<dbReference type="EMBL" id="JALLPJ020001353">
    <property type="protein sequence ID" value="KAL3768125.1"/>
    <property type="molecule type" value="Genomic_DNA"/>
</dbReference>
<organism evidence="2 3">
    <name type="scientific">Cyclotella atomus</name>
    <dbReference type="NCBI Taxonomy" id="382360"/>
    <lineage>
        <taxon>Eukaryota</taxon>
        <taxon>Sar</taxon>
        <taxon>Stramenopiles</taxon>
        <taxon>Ochrophyta</taxon>
        <taxon>Bacillariophyta</taxon>
        <taxon>Coscinodiscophyceae</taxon>
        <taxon>Thalassiosirophycidae</taxon>
        <taxon>Stephanodiscales</taxon>
        <taxon>Stephanodiscaceae</taxon>
        <taxon>Cyclotella</taxon>
    </lineage>
</organism>
<accession>A0ABD3MW25</accession>